<dbReference type="RefSeq" id="WP_188586753.1">
    <property type="nucleotide sequence ID" value="NZ_BMGC01000015.1"/>
</dbReference>
<organism evidence="3 4">
    <name type="scientific">Gordonia jinhuaensis</name>
    <dbReference type="NCBI Taxonomy" id="1517702"/>
    <lineage>
        <taxon>Bacteria</taxon>
        <taxon>Bacillati</taxon>
        <taxon>Actinomycetota</taxon>
        <taxon>Actinomycetes</taxon>
        <taxon>Mycobacteriales</taxon>
        <taxon>Gordoniaceae</taxon>
        <taxon>Gordonia</taxon>
    </lineage>
</organism>
<dbReference type="GO" id="GO:0045017">
    <property type="term" value="P:glycerolipid biosynthetic process"/>
    <property type="evidence" value="ECO:0007669"/>
    <property type="project" value="InterPro"/>
</dbReference>
<feature type="domain" description="O-acyltransferase WSD1 C-terminal" evidence="2">
    <location>
        <begin position="323"/>
        <end position="457"/>
    </location>
</feature>
<proteinExistence type="predicted"/>
<reference evidence="3" key="1">
    <citation type="journal article" date="2014" name="Int. J. Syst. Evol. Microbiol.">
        <title>Complete genome sequence of Corynebacterium casei LMG S-19264T (=DSM 44701T), isolated from a smear-ripened cheese.</title>
        <authorList>
            <consortium name="US DOE Joint Genome Institute (JGI-PGF)"/>
            <person name="Walter F."/>
            <person name="Albersmeier A."/>
            <person name="Kalinowski J."/>
            <person name="Ruckert C."/>
        </authorList>
    </citation>
    <scope>NUCLEOTIDE SEQUENCE</scope>
    <source>
        <strain evidence="3">CGMCC 1.12827</strain>
    </source>
</reference>
<dbReference type="InterPro" id="IPR004255">
    <property type="entry name" value="O-acyltransferase_WSD1_N"/>
</dbReference>
<dbReference type="GO" id="GO:0004144">
    <property type="term" value="F:diacylglycerol O-acyltransferase activity"/>
    <property type="evidence" value="ECO:0007669"/>
    <property type="project" value="InterPro"/>
</dbReference>
<dbReference type="Proteomes" id="UP000621454">
    <property type="component" value="Unassembled WGS sequence"/>
</dbReference>
<evidence type="ECO:0000313" key="3">
    <source>
        <dbReference type="EMBL" id="GGB34462.1"/>
    </source>
</evidence>
<sequence length="462" mass="50374">MVNRLSDDDAAFFEADQRGSTDHVVFVLVLERGERGLDYQRLMTTVEERLQFAPRYRQCVRTGVGLSHPAWVDDHDFDITYHVRRSALPSPGADEQLYDLVERLISRPLDPTRPLWEMNLVEGLSGGRVAVITKTHRAVVSASSPDISEVLLDDTVTPDHIAEDIWLPEREPGGVELAVAELMRLATHPWRVAETAYLFGPSWLAGRAIAGVTRRARDLLGGSASAPQNALNGPVGNHRRFAVVSVGIDRIESIAADDGVSVDVIVLAALSGALRRWLASRVPAVSSSESVRVMLPDGPAGTAEPHDVDIDRRWVADGLRGTVVDLPVGESNPSIRIAHISHSSSKHRQVLDRRFDGRPMPSAATVHALAARAVHTLRNGDFNVPFAVGIGSSGPRYLAGNRLLAALPVPVLVNDRVLAIGATAYDGDLHFAFTADRDAVWDLETLPGYVEESLDELDERTR</sequence>
<comment type="caution">
    <text evidence="3">The sequence shown here is derived from an EMBL/GenBank/DDBJ whole genome shotgun (WGS) entry which is preliminary data.</text>
</comment>
<evidence type="ECO:0000259" key="2">
    <source>
        <dbReference type="Pfam" id="PF06974"/>
    </source>
</evidence>
<accession>A0A916T7E5</accession>
<keyword evidence="4" id="KW-1185">Reference proteome</keyword>
<dbReference type="InterPro" id="IPR009721">
    <property type="entry name" value="O-acyltransferase_WSD1_C"/>
</dbReference>
<name>A0A916T7E5_9ACTN</name>
<evidence type="ECO:0000259" key="1">
    <source>
        <dbReference type="Pfam" id="PF03007"/>
    </source>
</evidence>
<dbReference type="Pfam" id="PF06974">
    <property type="entry name" value="WS_DGAT_C"/>
    <property type="match status" value="1"/>
</dbReference>
<dbReference type="SUPFAM" id="SSF52777">
    <property type="entry name" value="CoA-dependent acyltransferases"/>
    <property type="match status" value="1"/>
</dbReference>
<feature type="domain" description="O-acyltransferase WSD1-like N-terminal" evidence="1">
    <location>
        <begin position="5"/>
        <end position="262"/>
    </location>
</feature>
<dbReference type="Pfam" id="PF03007">
    <property type="entry name" value="WS_DGAT_cat"/>
    <property type="match status" value="1"/>
</dbReference>
<evidence type="ECO:0000313" key="4">
    <source>
        <dbReference type="Proteomes" id="UP000621454"/>
    </source>
</evidence>
<dbReference type="AlphaFoldDB" id="A0A916T7E5"/>
<protein>
    <submittedName>
        <fullName evidence="3">Diacylglycerol O-acyltransferase</fullName>
    </submittedName>
</protein>
<reference evidence="3" key="2">
    <citation type="submission" date="2020-09" db="EMBL/GenBank/DDBJ databases">
        <authorList>
            <person name="Sun Q."/>
            <person name="Zhou Y."/>
        </authorList>
    </citation>
    <scope>NUCLEOTIDE SEQUENCE</scope>
    <source>
        <strain evidence="3">CGMCC 1.12827</strain>
    </source>
</reference>
<gene>
    <name evidence="3" type="ORF">GCM10011489_23220</name>
</gene>
<dbReference type="EMBL" id="BMGC01000015">
    <property type="protein sequence ID" value="GGB34462.1"/>
    <property type="molecule type" value="Genomic_DNA"/>
</dbReference>